<dbReference type="PANTHER" id="PTHR48086">
    <property type="entry name" value="SODIUM/PROLINE SYMPORTER-RELATED"/>
    <property type="match status" value="1"/>
</dbReference>
<feature type="transmembrane region" description="Helical" evidence="8">
    <location>
        <begin position="295"/>
        <end position="313"/>
    </location>
</feature>
<evidence type="ECO:0000256" key="4">
    <source>
        <dbReference type="ARBA" id="ARBA00022692"/>
    </source>
</evidence>
<feature type="transmembrane region" description="Helical" evidence="8">
    <location>
        <begin position="394"/>
        <end position="417"/>
    </location>
</feature>
<reference evidence="9" key="1">
    <citation type="submission" date="2020-10" db="EMBL/GenBank/DDBJ databases">
        <authorList>
            <person name="Palmer J.M."/>
        </authorList>
    </citation>
    <scope>NUCLEOTIDE SEQUENCE</scope>
    <source>
        <strain evidence="9">UCD 2041</strain>
    </source>
</reference>
<feature type="transmembrane region" description="Helical" evidence="8">
    <location>
        <begin position="353"/>
        <end position="374"/>
    </location>
</feature>
<evidence type="ECO:0000313" key="9">
    <source>
        <dbReference type="EMBL" id="QOU21578.1"/>
    </source>
</evidence>
<evidence type="ECO:0008006" key="11">
    <source>
        <dbReference type="Google" id="ProtNLM"/>
    </source>
</evidence>
<evidence type="ECO:0000313" key="10">
    <source>
        <dbReference type="Proteomes" id="UP000663131"/>
    </source>
</evidence>
<evidence type="ECO:0000256" key="8">
    <source>
        <dbReference type="SAM" id="Phobius"/>
    </source>
</evidence>
<keyword evidence="5 8" id="KW-1133">Transmembrane helix</keyword>
<dbReference type="PROSITE" id="PS50283">
    <property type="entry name" value="NA_SOLUT_SYMP_3"/>
    <property type="match status" value="1"/>
</dbReference>
<dbReference type="OrthoDB" id="6132759at2759"/>
<dbReference type="GO" id="GO:0005886">
    <property type="term" value="C:plasma membrane"/>
    <property type="evidence" value="ECO:0007669"/>
    <property type="project" value="TreeGrafter"/>
</dbReference>
<evidence type="ECO:0000256" key="3">
    <source>
        <dbReference type="ARBA" id="ARBA00022448"/>
    </source>
</evidence>
<feature type="transmembrane region" description="Helical" evidence="8">
    <location>
        <begin position="60"/>
        <end position="81"/>
    </location>
</feature>
<gene>
    <name evidence="9" type="ORF">BRETT_001303</name>
</gene>
<keyword evidence="4 8" id="KW-0812">Transmembrane</keyword>
<feature type="transmembrane region" description="Helical" evidence="8">
    <location>
        <begin position="93"/>
        <end position="116"/>
    </location>
</feature>
<dbReference type="InterPro" id="IPR038377">
    <property type="entry name" value="Na/Glc_symporter_sf"/>
</dbReference>
<comment type="subcellular location">
    <subcellularLocation>
        <location evidence="1">Membrane</location>
        <topology evidence="1">Multi-pass membrane protein</topology>
    </subcellularLocation>
</comment>
<dbReference type="AlphaFoldDB" id="A0A871RCT1"/>
<accession>A0A871RCT1</accession>
<dbReference type="RefSeq" id="XP_041138071.1">
    <property type="nucleotide sequence ID" value="XM_041279857.1"/>
</dbReference>
<feature type="transmembrane region" description="Helical" evidence="8">
    <location>
        <begin position="255"/>
        <end position="275"/>
    </location>
</feature>
<dbReference type="InterPro" id="IPR050277">
    <property type="entry name" value="Sodium:Solute_Symporter"/>
</dbReference>
<organism evidence="9 10">
    <name type="scientific">Dekkera bruxellensis</name>
    <name type="common">Brettanomyces custersii</name>
    <dbReference type="NCBI Taxonomy" id="5007"/>
    <lineage>
        <taxon>Eukaryota</taxon>
        <taxon>Fungi</taxon>
        <taxon>Dikarya</taxon>
        <taxon>Ascomycota</taxon>
        <taxon>Saccharomycotina</taxon>
        <taxon>Pichiomycetes</taxon>
        <taxon>Pichiales</taxon>
        <taxon>Pichiaceae</taxon>
        <taxon>Brettanomyces</taxon>
    </lineage>
</organism>
<proteinExistence type="inferred from homology"/>
<protein>
    <recommendedName>
        <fullName evidence="11">Urea transport protein</fullName>
    </recommendedName>
</protein>
<dbReference type="GeneID" id="64573228"/>
<dbReference type="InterPro" id="IPR001734">
    <property type="entry name" value="Na/solute_symporter"/>
</dbReference>
<dbReference type="Proteomes" id="UP000663131">
    <property type="component" value="Chromosome 8"/>
</dbReference>
<feature type="transmembrane region" description="Helical" evidence="8">
    <location>
        <begin position="128"/>
        <end position="150"/>
    </location>
</feature>
<dbReference type="Gene3D" id="1.20.1730.10">
    <property type="entry name" value="Sodium/glucose cotransporter"/>
    <property type="match status" value="1"/>
</dbReference>
<feature type="transmembrane region" description="Helical" evidence="8">
    <location>
        <begin position="203"/>
        <end position="230"/>
    </location>
</feature>
<keyword evidence="6 8" id="KW-0472">Membrane</keyword>
<reference evidence="9" key="2">
    <citation type="journal article" name="BMC Genomics">
        <title>New genome assemblies reveal patterns of domestication and adaptation across Brettanomyces (Dekkera) species.</title>
        <authorList>
            <person name="Roach M.J."/>
            <person name="Borneman A.R."/>
        </authorList>
    </citation>
    <scope>NUCLEOTIDE SEQUENCE</scope>
    <source>
        <strain evidence="9">UCD 2041</strain>
    </source>
</reference>
<sequence>MGCGVLTTYAQVSNIAGIHGLLVYAITGAVPIVLFSYFGPMIRKRCPDGFVLTEWCRQRFGVITALYLSLFTLLTMFLYMVSELTAIDEAINALTGLDATPCVVVECVVTTIYTFLGGFKVSFATDSLQAGFVMVLLVVGVIGYATNVHIDQKIKQETASQMLDANKLGWMLLYILFVAILTNDAFLSGFWLRTFAARTDRDLLIACSIAAFVCALVCTLAGLPGIYAVWTGVLKVGDDEGYNAFYILCAKMPNWVIGVVLIFAVALSTCTFDSLQSATTSSISNDLFRNKVPIIWARAIVIVIMVPSLVVAIKASANVLQIYFIADLVSSSIIPIMFLGLWNKMYFLRGIDVIVGGLGALLGVFIFGTIYYGSAEEGGKLLLVWNGIYSASDWGGFGAFVIAPFAGILLGFISAAVRISILYLYAKQTGKPFTALDKPYKLAFGVAVESAENGDEADDDSGEDVTTERFVTEGKKISKGKRLLESFI</sequence>
<name>A0A871RCT1_DEKBR</name>
<comment type="similarity">
    <text evidence="2 7">Belongs to the sodium:solute symporter (SSF) (TC 2.A.21) family.</text>
</comment>
<dbReference type="Pfam" id="PF00474">
    <property type="entry name" value="SSF"/>
    <property type="match status" value="1"/>
</dbReference>
<evidence type="ECO:0000256" key="6">
    <source>
        <dbReference type="ARBA" id="ARBA00023136"/>
    </source>
</evidence>
<feature type="transmembrane region" description="Helical" evidence="8">
    <location>
        <begin position="319"/>
        <end position="341"/>
    </location>
</feature>
<feature type="transmembrane region" description="Helical" evidence="8">
    <location>
        <begin position="15"/>
        <end position="39"/>
    </location>
</feature>
<keyword evidence="3" id="KW-0813">Transport</keyword>
<dbReference type="KEGG" id="bbrx:BRETT_001303"/>
<evidence type="ECO:0000256" key="5">
    <source>
        <dbReference type="ARBA" id="ARBA00022989"/>
    </source>
</evidence>
<dbReference type="EMBL" id="CP063136">
    <property type="protein sequence ID" value="QOU21578.1"/>
    <property type="molecule type" value="Genomic_DNA"/>
</dbReference>
<feature type="transmembrane region" description="Helical" evidence="8">
    <location>
        <begin position="170"/>
        <end position="191"/>
    </location>
</feature>
<dbReference type="GO" id="GO:0015606">
    <property type="term" value="F:spermidine transmembrane transporter activity"/>
    <property type="evidence" value="ECO:0007669"/>
    <property type="project" value="TreeGrafter"/>
</dbReference>
<dbReference type="PANTHER" id="PTHR48086:SF10">
    <property type="entry name" value="AGR155CP"/>
    <property type="match status" value="1"/>
</dbReference>
<evidence type="ECO:0000256" key="1">
    <source>
        <dbReference type="ARBA" id="ARBA00004141"/>
    </source>
</evidence>
<evidence type="ECO:0000256" key="2">
    <source>
        <dbReference type="ARBA" id="ARBA00006434"/>
    </source>
</evidence>
<evidence type="ECO:0000256" key="7">
    <source>
        <dbReference type="RuleBase" id="RU362091"/>
    </source>
</evidence>